<dbReference type="STRING" id="399736.SAMN04489720_2638"/>
<sequence length="219" mass="22619">MIPFGGLFGVVGAYVTFVLVTGAGTHTVEPPTPDEVSAAGTTQFGEAGLAYVREWRIVHVNLEHGPLTADDVGLDDDATAVAEAPPGQVWAMVVGMDQGGLAGDGAIRLVVDSVAVTTEDGMVTSLDVARAPYVWASYPTVMNDLQQGVAAFGWQFDPEVRAEIDDIVGDAVRAGEAVTVAVDPGMVSGVEVGAEIVCRDDGHCGITYVLDPSVTATTT</sequence>
<gene>
    <name evidence="1" type="ORF">SAMN04489720_2638</name>
</gene>
<reference evidence="2" key="1">
    <citation type="submission" date="2016-10" db="EMBL/GenBank/DDBJ databases">
        <authorList>
            <person name="Varghese N."/>
            <person name="Submissions S."/>
        </authorList>
    </citation>
    <scope>NUCLEOTIDE SEQUENCE [LARGE SCALE GENOMIC DNA]</scope>
    <source>
        <strain evidence="2">DSM 22002</strain>
    </source>
</reference>
<organism evidence="1 2">
    <name type="scientific">Agrococcus jejuensis</name>
    <dbReference type="NCBI Taxonomy" id="399736"/>
    <lineage>
        <taxon>Bacteria</taxon>
        <taxon>Bacillati</taxon>
        <taxon>Actinomycetota</taxon>
        <taxon>Actinomycetes</taxon>
        <taxon>Micrococcales</taxon>
        <taxon>Microbacteriaceae</taxon>
        <taxon>Agrococcus</taxon>
    </lineage>
</organism>
<dbReference type="Proteomes" id="UP000198822">
    <property type="component" value="Chromosome I"/>
</dbReference>
<accession>A0A1G8FVR1</accession>
<proteinExistence type="predicted"/>
<dbReference type="AlphaFoldDB" id="A0A1G8FVR1"/>
<evidence type="ECO:0000313" key="2">
    <source>
        <dbReference type="Proteomes" id="UP000198822"/>
    </source>
</evidence>
<evidence type="ECO:0000313" key="1">
    <source>
        <dbReference type="EMBL" id="SDH86211.1"/>
    </source>
</evidence>
<dbReference type="EMBL" id="LT629695">
    <property type="protein sequence ID" value="SDH86211.1"/>
    <property type="molecule type" value="Genomic_DNA"/>
</dbReference>
<protein>
    <submittedName>
        <fullName evidence="1">Uncharacterized protein</fullName>
    </submittedName>
</protein>
<keyword evidence="2" id="KW-1185">Reference proteome</keyword>
<name>A0A1G8FVR1_9MICO</name>